<evidence type="ECO:0000259" key="1">
    <source>
        <dbReference type="SMART" id="SM00429"/>
    </source>
</evidence>
<protein>
    <submittedName>
        <fullName evidence="2">IPT/TIG domain protein</fullName>
    </submittedName>
</protein>
<accession>A1ZEL0</accession>
<evidence type="ECO:0000313" key="2">
    <source>
        <dbReference type="EMBL" id="EAY30963.1"/>
    </source>
</evidence>
<reference evidence="2 3" key="1">
    <citation type="submission" date="2007-01" db="EMBL/GenBank/DDBJ databases">
        <authorList>
            <person name="Haygood M."/>
            <person name="Podell S."/>
            <person name="Anderson C."/>
            <person name="Hopkinson B."/>
            <person name="Roe K."/>
            <person name="Barbeau K."/>
            <person name="Gaasterland T."/>
            <person name="Ferriera S."/>
            <person name="Johnson J."/>
            <person name="Kravitz S."/>
            <person name="Beeson K."/>
            <person name="Sutton G."/>
            <person name="Rogers Y.-H."/>
            <person name="Friedman R."/>
            <person name="Frazier M."/>
            <person name="Venter J.C."/>
        </authorList>
    </citation>
    <scope>NUCLEOTIDE SEQUENCE [LARGE SCALE GENOMIC DNA]</scope>
    <source>
        <strain evidence="2 3">ATCC 23134</strain>
    </source>
</reference>
<dbReference type="OrthoDB" id="103335at2"/>
<dbReference type="RefSeq" id="WP_002694105.1">
    <property type="nucleotide sequence ID" value="NZ_AAWS01000004.1"/>
</dbReference>
<proteinExistence type="predicted"/>
<dbReference type="EMBL" id="AAWS01000004">
    <property type="protein sequence ID" value="EAY30963.1"/>
    <property type="molecule type" value="Genomic_DNA"/>
</dbReference>
<organism evidence="2 3">
    <name type="scientific">Microscilla marina ATCC 23134</name>
    <dbReference type="NCBI Taxonomy" id="313606"/>
    <lineage>
        <taxon>Bacteria</taxon>
        <taxon>Pseudomonadati</taxon>
        <taxon>Bacteroidota</taxon>
        <taxon>Cytophagia</taxon>
        <taxon>Cytophagales</taxon>
        <taxon>Microscillaceae</taxon>
        <taxon>Microscilla</taxon>
    </lineage>
</organism>
<sequence length="491" mass="53262">MRLIQKQLPLLLAALFLFTVGCKKKEEDPQQPAQTSLSTFIPTSVDFTSVTLKGSILTVGDGGITDHGFVWGETASPDLNSAGKHSLGAKTEAGAFEHAVTGLTEGKTYHVRAYATDAQGTVYGEDKSFTTTNSPTITEFTPTEAGQGDTITIKGTNFNATTAETSIKFGTTAATTILSVSETEIKVVVPAGVTEGANKITASIKGLDAASTTDFTYLLGTWTQKKDFQGGARITGISFSIGTKGYIGLGRSASGFSSTLDDLWEYDPANDTWTQKANYPGGKRSAAVSFVIQNIAFVGLGRDETSTDKNDFWQYKPADNTWAQFTDFGGTSSYPNQVGFSVGGKGYVAKTNSTDLWEVDLGVWTKKNALPTSKIQETFVVGNVAYIFSTDNKLWKYDATNDSWTSLKDFTGKFFNKGVVANGKVYFGDNGTSNYVIWEYNPTNDVWNKKRGLDGLVSKPSYSEFFSINDKVYIRVGDFTGKTFWEFDPTK</sequence>
<keyword evidence="3" id="KW-1185">Reference proteome</keyword>
<dbReference type="InterPro" id="IPR013783">
    <property type="entry name" value="Ig-like_fold"/>
</dbReference>
<dbReference type="InterPro" id="IPR002909">
    <property type="entry name" value="IPT_dom"/>
</dbReference>
<dbReference type="Gene3D" id="2.120.10.80">
    <property type="entry name" value="Kelch-type beta propeller"/>
    <property type="match status" value="2"/>
</dbReference>
<dbReference type="SUPFAM" id="SSF117281">
    <property type="entry name" value="Kelch motif"/>
    <property type="match status" value="1"/>
</dbReference>
<evidence type="ECO:0000313" key="3">
    <source>
        <dbReference type="Proteomes" id="UP000004095"/>
    </source>
</evidence>
<dbReference type="SMART" id="SM00429">
    <property type="entry name" value="IPT"/>
    <property type="match status" value="1"/>
</dbReference>
<gene>
    <name evidence="2" type="ORF">M23134_07370</name>
</gene>
<comment type="caution">
    <text evidence="2">The sequence shown here is derived from an EMBL/GenBank/DDBJ whole genome shotgun (WGS) entry which is preliminary data.</text>
</comment>
<dbReference type="PROSITE" id="PS51257">
    <property type="entry name" value="PROKAR_LIPOPROTEIN"/>
    <property type="match status" value="1"/>
</dbReference>
<dbReference type="SUPFAM" id="SSF81296">
    <property type="entry name" value="E set domains"/>
    <property type="match status" value="1"/>
</dbReference>
<dbReference type="Proteomes" id="UP000004095">
    <property type="component" value="Unassembled WGS sequence"/>
</dbReference>
<name>A1ZEL0_MICM2</name>
<dbReference type="eggNOG" id="COG3656">
    <property type="taxonomic scope" value="Bacteria"/>
</dbReference>
<dbReference type="CDD" id="cd00102">
    <property type="entry name" value="IPT"/>
    <property type="match status" value="1"/>
</dbReference>
<dbReference type="InterPro" id="IPR014756">
    <property type="entry name" value="Ig_E-set"/>
</dbReference>
<feature type="domain" description="IPT/TIG" evidence="1">
    <location>
        <begin position="134"/>
        <end position="218"/>
    </location>
</feature>
<dbReference type="AlphaFoldDB" id="A1ZEL0"/>
<dbReference type="InterPro" id="IPR015915">
    <property type="entry name" value="Kelch-typ_b-propeller"/>
</dbReference>
<dbReference type="PANTHER" id="PTHR45632">
    <property type="entry name" value="LD33804P"/>
    <property type="match status" value="1"/>
</dbReference>
<dbReference type="Pfam" id="PF01833">
    <property type="entry name" value="TIG"/>
    <property type="match status" value="1"/>
</dbReference>
<dbReference type="eggNOG" id="COG3055">
    <property type="taxonomic scope" value="Bacteria"/>
</dbReference>
<dbReference type="Gene3D" id="2.60.40.10">
    <property type="entry name" value="Immunoglobulins"/>
    <property type="match status" value="1"/>
</dbReference>